<name>A0A1Q9CFU3_SYMMI</name>
<comment type="caution">
    <text evidence="3">The sequence shown here is derived from an EMBL/GenBank/DDBJ whole genome shotgun (WGS) entry which is preliminary data.</text>
</comment>
<dbReference type="EC" id="3.5.1.23" evidence="1"/>
<dbReference type="GO" id="GO:0017040">
    <property type="term" value="F:N-acylsphingosine amidohydrolase activity"/>
    <property type="evidence" value="ECO:0007669"/>
    <property type="project" value="UniProtKB-EC"/>
</dbReference>
<accession>A0A1Q9CFU3</accession>
<evidence type="ECO:0000313" key="4">
    <source>
        <dbReference type="Proteomes" id="UP000186817"/>
    </source>
</evidence>
<dbReference type="PANTHER" id="PTHR28583">
    <property type="entry name" value="ACID AMIDASE"/>
    <property type="match status" value="1"/>
</dbReference>
<reference evidence="3 4" key="1">
    <citation type="submission" date="2016-02" db="EMBL/GenBank/DDBJ databases">
        <title>Genome analysis of coral dinoflagellate symbionts highlights evolutionary adaptations to a symbiotic lifestyle.</title>
        <authorList>
            <person name="Aranda M."/>
            <person name="Li Y."/>
            <person name="Liew Y.J."/>
            <person name="Baumgarten S."/>
            <person name="Simakov O."/>
            <person name="Wilson M."/>
            <person name="Piel J."/>
            <person name="Ashoor H."/>
            <person name="Bougouffa S."/>
            <person name="Bajic V.B."/>
            <person name="Ryu T."/>
            <person name="Ravasi T."/>
            <person name="Bayer T."/>
            <person name="Micklem G."/>
            <person name="Kim H."/>
            <person name="Bhak J."/>
            <person name="Lajeunesse T.C."/>
            <person name="Voolstra C.R."/>
        </authorList>
    </citation>
    <scope>NUCLEOTIDE SEQUENCE [LARGE SCALE GENOMIC DNA]</scope>
    <source>
        <strain evidence="3 4">CCMP2467</strain>
    </source>
</reference>
<proteinExistence type="predicted"/>
<dbReference type="PANTHER" id="PTHR28583:SF1">
    <property type="entry name" value="ACID CERAMIDASE"/>
    <property type="match status" value="1"/>
</dbReference>
<dbReference type="Proteomes" id="UP000186817">
    <property type="component" value="Unassembled WGS sequence"/>
</dbReference>
<keyword evidence="4" id="KW-1185">Reference proteome</keyword>
<gene>
    <name evidence="3" type="primary">Naaa</name>
    <name evidence="3" type="ORF">AK812_SmicGene37625</name>
</gene>
<dbReference type="OrthoDB" id="437489at2759"/>
<evidence type="ECO:0000313" key="3">
    <source>
        <dbReference type="EMBL" id="OLP81792.1"/>
    </source>
</evidence>
<dbReference type="Gene3D" id="3.60.60.10">
    <property type="entry name" value="Penicillin V Acylase, Chain A"/>
    <property type="match status" value="1"/>
</dbReference>
<protein>
    <recommendedName>
        <fullName evidence="1">ceramidase</fullName>
        <ecNumber evidence="1">3.5.1.23</ecNumber>
    </recommendedName>
</protein>
<evidence type="ECO:0000256" key="1">
    <source>
        <dbReference type="ARBA" id="ARBA00011891"/>
    </source>
</evidence>
<dbReference type="EMBL" id="LSRX01001250">
    <property type="protein sequence ID" value="OLP81792.1"/>
    <property type="molecule type" value="Genomic_DNA"/>
</dbReference>
<dbReference type="AlphaFoldDB" id="A0A1Q9CFU3"/>
<evidence type="ECO:0000259" key="2">
    <source>
        <dbReference type="Pfam" id="PF15508"/>
    </source>
</evidence>
<dbReference type="Pfam" id="PF15508">
    <property type="entry name" value="NAAA-beta"/>
    <property type="match status" value="1"/>
</dbReference>
<feature type="domain" description="Acid ceramidase N-terminal" evidence="2">
    <location>
        <begin position="6"/>
        <end position="37"/>
    </location>
</feature>
<dbReference type="InterPro" id="IPR029130">
    <property type="entry name" value="Acid_ceramidase_N"/>
</dbReference>
<sequence length="1150" mass="126083">MEPAATLPVFDVDLDADPVERWRNVAEAYAPALQKLAEWQQSLAEAPPSRRKGRRRRKEDPERRIARYAASEALRLLQQSEGVLSEFLSELRGVASAAAVPLQALASLTLQYEAYCACTAVAARLADGSVALARTLDWEFPELKALNIDVRVRRGGQLLYTATTWAGYIGLLTAQRPGHYAVAVNFREQGEGSESTELPLPVGLAVRLALEQSRSYSDFVQFVASVPSMAPFYCLVVSALGEAVQVTRNAPCGEVARRELEESPYLIQANMDHWDSDPANDTQQSLVRCQLAESMLQAAEKQRGFPEEPDLWAILWKHPIFEKGITLYSSVMNPAQGTFQSLSDPPEVEATARAGGKRKKSFRSGQAAICLDVDRCMQLCDRTEDCHAVEMSQEVDRCQLKPAGCSALVLADRPRTSGMEVLLRAAKIIANSSLQQVRRDQLEESNQDQVQVVLASLMDEDSTILLQYSRRDKAGTKKTESSWRPWWQHRFHGPWGRGRKQYGAPIQPSQCGYPMFDGQDFDIHIFSFLSAGNTTWAEQVTGRLSFQTSPEDERFVEAHLSQLSNGTTNLSDRRKLCAWSGQWLLTCTEYNKDEPEEAEALLGKVYGLADINGDFTSFLKVTGFQPGSCVPASFELSPPGRGSFLRDSRFTARLDVGSAQVSGTPMPEPEIFPSITDQTFDVDLTLFFRYPDFEDAFEADVVNISGSLTFANQVNYENSPDPNGRFVIATYSGLTASPAIVEIPSTFREICAYTSDKKSLVCSRLVDASLDDRDLGSFGPYAFTETFAFVFANVNGVFSAAENDEVAFVEGLVRLGIAEAEAEAFAAVYWSENGAESGALATAIALVEGLRAATDKNRRFTDLIRLEQVECREFLDWTTCVPSLLRFANPGRGSFLGKVEQEGENEMKEALDAVAVGSARRQGCHLPELSPSVAIPLSCSCAAGEFPSFLDAGSFSLTLTEFQRFETPGAWNATNATVEQQTVEVQVKSQKNEQGLPQSNGRFVLLRLFDAYELVSTAVCAYARNQSSLVCAKSSLLLQGVEVRAMMSLSKFISVADFDNNDGALIDQEAYAAAEAFSVMGLDSNAEFTMELSVSDCIPNTCTVKAVELLPAGRGTQLNYVQFVNETTKEVSPVGASEAVVALGNMTSDS</sequence>
<organism evidence="3 4">
    <name type="scientific">Symbiodinium microadriaticum</name>
    <name type="common">Dinoflagellate</name>
    <name type="synonym">Zooxanthella microadriatica</name>
    <dbReference type="NCBI Taxonomy" id="2951"/>
    <lineage>
        <taxon>Eukaryota</taxon>
        <taxon>Sar</taxon>
        <taxon>Alveolata</taxon>
        <taxon>Dinophyceae</taxon>
        <taxon>Suessiales</taxon>
        <taxon>Symbiodiniaceae</taxon>
        <taxon>Symbiodinium</taxon>
    </lineage>
</organism>